<dbReference type="InterPro" id="IPR004838">
    <property type="entry name" value="NHTrfase_class1_PyrdxlP-BS"/>
</dbReference>
<dbReference type="Gene3D" id="3.40.640.10">
    <property type="entry name" value="Type I PLP-dependent aspartate aminotransferase-like (Major domain)"/>
    <property type="match status" value="1"/>
</dbReference>
<dbReference type="FunFam" id="3.40.640.10:FF:000033">
    <property type="entry name" value="Aspartate aminotransferase"/>
    <property type="match status" value="1"/>
</dbReference>
<dbReference type="InterPro" id="IPR015422">
    <property type="entry name" value="PyrdxlP-dep_Trfase_small"/>
</dbReference>
<dbReference type="EC" id="2.6.1.-" evidence="6"/>
<evidence type="ECO:0000256" key="4">
    <source>
        <dbReference type="ARBA" id="ARBA00022679"/>
    </source>
</evidence>
<dbReference type="Pfam" id="PF00155">
    <property type="entry name" value="Aminotran_1_2"/>
    <property type="match status" value="1"/>
</dbReference>
<keyword evidence="9" id="KW-1185">Reference proteome</keyword>
<evidence type="ECO:0000259" key="7">
    <source>
        <dbReference type="Pfam" id="PF00155"/>
    </source>
</evidence>
<comment type="similarity">
    <text evidence="2 6">Belongs to the class-I pyridoxal-phosphate-dependent aminotransferase family.</text>
</comment>
<dbReference type="Proteomes" id="UP000195437">
    <property type="component" value="Chromosome"/>
</dbReference>
<evidence type="ECO:0000256" key="6">
    <source>
        <dbReference type="RuleBase" id="RU000481"/>
    </source>
</evidence>
<evidence type="ECO:0000313" key="8">
    <source>
        <dbReference type="EMBL" id="ARU60644.1"/>
    </source>
</evidence>
<evidence type="ECO:0000256" key="5">
    <source>
        <dbReference type="ARBA" id="ARBA00022898"/>
    </source>
</evidence>
<accession>A0A1Y0IMR0</accession>
<name>A0A1Y0IMR0_9BACL</name>
<dbReference type="GO" id="GO:0008483">
    <property type="term" value="F:transaminase activity"/>
    <property type="evidence" value="ECO:0007669"/>
    <property type="project" value="UniProtKB-KW"/>
</dbReference>
<dbReference type="SUPFAM" id="SSF53383">
    <property type="entry name" value="PLP-dependent transferases"/>
    <property type="match status" value="1"/>
</dbReference>
<dbReference type="InterPro" id="IPR015421">
    <property type="entry name" value="PyrdxlP-dep_Trfase_major"/>
</dbReference>
<gene>
    <name evidence="8" type="ORF">CBW65_05760</name>
</gene>
<evidence type="ECO:0000256" key="2">
    <source>
        <dbReference type="ARBA" id="ARBA00007441"/>
    </source>
</evidence>
<dbReference type="PROSITE" id="PS00105">
    <property type="entry name" value="AA_TRANSFER_CLASS_1"/>
    <property type="match status" value="1"/>
</dbReference>
<evidence type="ECO:0000313" key="9">
    <source>
        <dbReference type="Proteomes" id="UP000195437"/>
    </source>
</evidence>
<dbReference type="EMBL" id="CP021434">
    <property type="protein sequence ID" value="ARU60644.1"/>
    <property type="molecule type" value="Genomic_DNA"/>
</dbReference>
<keyword evidence="3 6" id="KW-0032">Aminotransferase</keyword>
<comment type="cofactor">
    <cofactor evidence="1 6">
        <name>pyridoxal 5'-phosphate</name>
        <dbReference type="ChEBI" id="CHEBI:597326"/>
    </cofactor>
</comment>
<dbReference type="InterPro" id="IPR015424">
    <property type="entry name" value="PyrdxlP-dep_Trfase"/>
</dbReference>
<dbReference type="InterPro" id="IPR004839">
    <property type="entry name" value="Aminotransferase_I/II_large"/>
</dbReference>
<dbReference type="RefSeq" id="WP_087456034.1">
    <property type="nucleotide sequence ID" value="NZ_CP021434.1"/>
</dbReference>
<organism evidence="8 9">
    <name type="scientific">Tumebacillus avium</name>
    <dbReference type="NCBI Taxonomy" id="1903704"/>
    <lineage>
        <taxon>Bacteria</taxon>
        <taxon>Bacillati</taxon>
        <taxon>Bacillota</taxon>
        <taxon>Bacilli</taxon>
        <taxon>Bacillales</taxon>
        <taxon>Alicyclobacillaceae</taxon>
        <taxon>Tumebacillus</taxon>
    </lineage>
</organism>
<sequence length="395" mass="43673">MAWGLSDRVKNIAPSPTLSIDAKTKQMIADGVDVVNLSVGEPDFGTPDVACSAGKVAIDEQFTKYTAVPGIVELRKKIAAFLKDHAGLDYTADDILVSSGAKHSLYNAFMALCNPGDEVILPAPYWVSYPEMIRLAQAEPVVIQTDESTGFKITPEQLERAVTPKTKVLLLNSPSNPTGAVYTKAELQALAEVIKKHQFYVISDEIYDQLVYDVEQVSIASFGEELKQRTLLINGFSKAYSMTGWRVGYMAGERSLIKAMTSFQSHTTANPASISQRAALAALDHRDETMVPEFRWRRDYVLERIRKMPHLTCDTPSGAFYVFPNCSATYGKSYREHAIKDSDDFASLLLEQAKIALVPGSSFSAPNNFRISYATSRENLAKAMDRLEAFLNEVK</sequence>
<dbReference type="PANTHER" id="PTHR46383:SF1">
    <property type="entry name" value="ASPARTATE AMINOTRANSFERASE"/>
    <property type="match status" value="1"/>
</dbReference>
<proteinExistence type="inferred from homology"/>
<reference evidence="9" key="1">
    <citation type="submission" date="2017-05" db="EMBL/GenBank/DDBJ databases">
        <authorList>
            <person name="Sung H."/>
        </authorList>
    </citation>
    <scope>NUCLEOTIDE SEQUENCE [LARGE SCALE GENOMIC DNA]</scope>
    <source>
        <strain evidence="9">AR23208</strain>
    </source>
</reference>
<dbReference type="AlphaFoldDB" id="A0A1Y0IMR0"/>
<dbReference type="OrthoDB" id="9802328at2"/>
<feature type="domain" description="Aminotransferase class I/classII large" evidence="7">
    <location>
        <begin position="33"/>
        <end position="387"/>
    </location>
</feature>
<dbReference type="KEGG" id="tum:CBW65_05760"/>
<dbReference type="GO" id="GO:0030170">
    <property type="term" value="F:pyridoxal phosphate binding"/>
    <property type="evidence" value="ECO:0007669"/>
    <property type="project" value="InterPro"/>
</dbReference>
<keyword evidence="4 6" id="KW-0808">Transferase</keyword>
<dbReference type="GO" id="GO:0006520">
    <property type="term" value="P:amino acid metabolic process"/>
    <property type="evidence" value="ECO:0007669"/>
    <property type="project" value="InterPro"/>
</dbReference>
<evidence type="ECO:0000256" key="3">
    <source>
        <dbReference type="ARBA" id="ARBA00022576"/>
    </source>
</evidence>
<dbReference type="PANTHER" id="PTHR46383">
    <property type="entry name" value="ASPARTATE AMINOTRANSFERASE"/>
    <property type="match status" value="1"/>
</dbReference>
<protein>
    <recommendedName>
        <fullName evidence="6">Aminotransferase</fullName>
        <ecNumber evidence="6">2.6.1.-</ecNumber>
    </recommendedName>
</protein>
<evidence type="ECO:0000256" key="1">
    <source>
        <dbReference type="ARBA" id="ARBA00001933"/>
    </source>
</evidence>
<keyword evidence="5" id="KW-0663">Pyridoxal phosphate</keyword>
<dbReference type="CDD" id="cd00609">
    <property type="entry name" value="AAT_like"/>
    <property type="match status" value="1"/>
</dbReference>
<dbReference type="InterPro" id="IPR050596">
    <property type="entry name" value="AspAT/PAT-like"/>
</dbReference>
<dbReference type="Gene3D" id="3.90.1150.10">
    <property type="entry name" value="Aspartate Aminotransferase, domain 1"/>
    <property type="match status" value="1"/>
</dbReference>